<dbReference type="EMBL" id="MU006566">
    <property type="protein sequence ID" value="KAF2749571.1"/>
    <property type="molecule type" value="Genomic_DNA"/>
</dbReference>
<dbReference type="PANTHER" id="PTHR21354">
    <property type="entry name" value="ZINC FINGER PROTEIN 511"/>
    <property type="match status" value="1"/>
</dbReference>
<dbReference type="Proteomes" id="UP000799440">
    <property type="component" value="Unassembled WGS sequence"/>
</dbReference>
<dbReference type="SMART" id="SM00355">
    <property type="entry name" value="ZnF_C2H2"/>
    <property type="match status" value="2"/>
</dbReference>
<feature type="compositionally biased region" description="Basic and acidic residues" evidence="1">
    <location>
        <begin position="199"/>
        <end position="218"/>
    </location>
</feature>
<name>A0A6A6VK51_9PLEO</name>
<feature type="compositionally biased region" description="Polar residues" evidence="1">
    <location>
        <begin position="8"/>
        <end position="24"/>
    </location>
</feature>
<evidence type="ECO:0000259" key="2">
    <source>
        <dbReference type="PROSITE" id="PS00028"/>
    </source>
</evidence>
<evidence type="ECO:0000313" key="3">
    <source>
        <dbReference type="EMBL" id="KAF2749571.1"/>
    </source>
</evidence>
<feature type="domain" description="C2H2-type" evidence="2">
    <location>
        <begin position="77"/>
        <end position="98"/>
    </location>
</feature>
<dbReference type="PANTHER" id="PTHR21354:SF0">
    <property type="entry name" value="ZINC FINGER PROTEIN 511"/>
    <property type="match status" value="1"/>
</dbReference>
<gene>
    <name evidence="3" type="ORF">M011DRAFT_420013</name>
</gene>
<accession>A0A6A6VK51</accession>
<dbReference type="InterPro" id="IPR013087">
    <property type="entry name" value="Znf_C2H2_type"/>
</dbReference>
<feature type="compositionally biased region" description="Gly residues" evidence="1">
    <location>
        <begin position="245"/>
        <end position="266"/>
    </location>
</feature>
<feature type="region of interest" description="Disordered" evidence="1">
    <location>
        <begin position="1"/>
        <end position="26"/>
    </location>
</feature>
<protein>
    <recommendedName>
        <fullName evidence="2">C2H2-type domain-containing protein</fullName>
    </recommendedName>
</protein>
<evidence type="ECO:0000256" key="1">
    <source>
        <dbReference type="SAM" id="MobiDB-lite"/>
    </source>
</evidence>
<dbReference type="OrthoDB" id="18440at2759"/>
<feature type="region of interest" description="Disordered" evidence="1">
    <location>
        <begin position="155"/>
        <end position="313"/>
    </location>
</feature>
<dbReference type="AlphaFoldDB" id="A0A6A6VK51"/>
<dbReference type="PROSITE" id="PS00028">
    <property type="entry name" value="ZINC_FINGER_C2H2_1"/>
    <property type="match status" value="1"/>
</dbReference>
<sequence>MGLKRSRTTSASSLEDPSTSSARESSVDVKIVHIDADTAAVSKSAVMQCSLPPHKPLWFSTYEEYDVHYSKTHTNRCQECHKNFPDEHFLHLHIAENHDPISAAKRDRGEKTYACLVSTCDRLCSTPQKRRLHCIDKHLFPRNYDFFVINDGIDRRGSMLRPPQRRRSSTVSSMSGMDGGSADGHRKRSSTLKSALTGDMREENGQDGDAAKDVVRVTEDEEMNEEREEKEEMNIRRTPIKLHGRGGFGRPRGGRGRGSGRGGSTHGSGATEPTPVGGVKKNDAADPVEGLASRMSALQFVPHSVRVSRGRGR</sequence>
<evidence type="ECO:0000313" key="4">
    <source>
        <dbReference type="Proteomes" id="UP000799440"/>
    </source>
</evidence>
<feature type="non-terminal residue" evidence="3">
    <location>
        <position position="313"/>
    </location>
</feature>
<dbReference type="InterPro" id="IPR039258">
    <property type="entry name" value="ZNF511"/>
</dbReference>
<feature type="compositionally biased region" description="Acidic residues" evidence="1">
    <location>
        <begin position="219"/>
        <end position="229"/>
    </location>
</feature>
<reference evidence="3" key="1">
    <citation type="journal article" date="2020" name="Stud. Mycol.">
        <title>101 Dothideomycetes genomes: a test case for predicting lifestyles and emergence of pathogens.</title>
        <authorList>
            <person name="Haridas S."/>
            <person name="Albert R."/>
            <person name="Binder M."/>
            <person name="Bloem J."/>
            <person name="Labutti K."/>
            <person name="Salamov A."/>
            <person name="Andreopoulos B."/>
            <person name="Baker S."/>
            <person name="Barry K."/>
            <person name="Bills G."/>
            <person name="Bluhm B."/>
            <person name="Cannon C."/>
            <person name="Castanera R."/>
            <person name="Culley D."/>
            <person name="Daum C."/>
            <person name="Ezra D."/>
            <person name="Gonzalez J."/>
            <person name="Henrissat B."/>
            <person name="Kuo A."/>
            <person name="Liang C."/>
            <person name="Lipzen A."/>
            <person name="Lutzoni F."/>
            <person name="Magnuson J."/>
            <person name="Mondo S."/>
            <person name="Nolan M."/>
            <person name="Ohm R."/>
            <person name="Pangilinan J."/>
            <person name="Park H.-J."/>
            <person name="Ramirez L."/>
            <person name="Alfaro M."/>
            <person name="Sun H."/>
            <person name="Tritt A."/>
            <person name="Yoshinaga Y."/>
            <person name="Zwiers L.-H."/>
            <person name="Turgeon B."/>
            <person name="Goodwin S."/>
            <person name="Spatafora J."/>
            <person name="Crous P."/>
            <person name="Grigoriev I."/>
        </authorList>
    </citation>
    <scope>NUCLEOTIDE SEQUENCE</scope>
    <source>
        <strain evidence="3">CBS 119925</strain>
    </source>
</reference>
<proteinExistence type="predicted"/>
<organism evidence="3 4">
    <name type="scientific">Sporormia fimetaria CBS 119925</name>
    <dbReference type="NCBI Taxonomy" id="1340428"/>
    <lineage>
        <taxon>Eukaryota</taxon>
        <taxon>Fungi</taxon>
        <taxon>Dikarya</taxon>
        <taxon>Ascomycota</taxon>
        <taxon>Pezizomycotina</taxon>
        <taxon>Dothideomycetes</taxon>
        <taxon>Pleosporomycetidae</taxon>
        <taxon>Pleosporales</taxon>
        <taxon>Sporormiaceae</taxon>
        <taxon>Sporormia</taxon>
    </lineage>
</organism>
<keyword evidence="4" id="KW-1185">Reference proteome</keyword>